<dbReference type="EMBL" id="JBHSMM010000001">
    <property type="protein sequence ID" value="MFC5440038.1"/>
    <property type="molecule type" value="Genomic_DNA"/>
</dbReference>
<evidence type="ECO:0000313" key="1">
    <source>
        <dbReference type="EMBL" id="MFC5440038.1"/>
    </source>
</evidence>
<proteinExistence type="predicted"/>
<organism evidence="1 2">
    <name type="scientific">Rhodanobacter ginsenosidimutans</name>
    <dbReference type="NCBI Taxonomy" id="490571"/>
    <lineage>
        <taxon>Bacteria</taxon>
        <taxon>Pseudomonadati</taxon>
        <taxon>Pseudomonadota</taxon>
        <taxon>Gammaproteobacteria</taxon>
        <taxon>Lysobacterales</taxon>
        <taxon>Rhodanobacteraceae</taxon>
        <taxon>Rhodanobacter</taxon>
    </lineage>
</organism>
<reference evidence="2" key="1">
    <citation type="journal article" date="2019" name="Int. J. Syst. Evol. Microbiol.">
        <title>The Global Catalogue of Microorganisms (GCM) 10K type strain sequencing project: providing services to taxonomists for standard genome sequencing and annotation.</title>
        <authorList>
            <consortium name="The Broad Institute Genomics Platform"/>
            <consortium name="The Broad Institute Genome Sequencing Center for Infectious Disease"/>
            <person name="Wu L."/>
            <person name="Ma J."/>
        </authorList>
    </citation>
    <scope>NUCLEOTIDE SEQUENCE [LARGE SCALE GENOMIC DNA]</scope>
    <source>
        <strain evidence="2">KACC 12822</strain>
    </source>
</reference>
<keyword evidence="2" id="KW-1185">Reference proteome</keyword>
<dbReference type="RefSeq" id="WP_377340330.1">
    <property type="nucleotide sequence ID" value="NZ_JALBWS010000012.1"/>
</dbReference>
<evidence type="ECO:0000313" key="2">
    <source>
        <dbReference type="Proteomes" id="UP001596018"/>
    </source>
</evidence>
<comment type="caution">
    <text evidence="1">The sequence shown here is derived from an EMBL/GenBank/DDBJ whole genome shotgun (WGS) entry which is preliminary data.</text>
</comment>
<accession>A0ABW0JVQ6</accession>
<name>A0ABW0JVQ6_9GAMM</name>
<gene>
    <name evidence="1" type="ORF">ACFPK0_08455</name>
</gene>
<protein>
    <submittedName>
        <fullName evidence="1">Uncharacterized protein</fullName>
    </submittedName>
</protein>
<sequence>MKATTKGKPLHRVRTRHGKWPNMAWDDIDLDALRRLRNVSYYFRYPLTRRDFHVLRMDDRAQGHYASKALHSGFTPDGRVDRTTPYNGDIATLFLPLDARVPTDAQLLLTHVDPAQIVHPNGSRNWAAIRDAAENCIRDTLRQRDVR</sequence>
<dbReference type="Proteomes" id="UP001596018">
    <property type="component" value="Unassembled WGS sequence"/>
</dbReference>